<proteinExistence type="predicted"/>
<dbReference type="InterPro" id="IPR009057">
    <property type="entry name" value="Homeodomain-like_sf"/>
</dbReference>
<dbReference type="SUPFAM" id="SSF46689">
    <property type="entry name" value="Homeodomain-like"/>
    <property type="match status" value="2"/>
</dbReference>
<dbReference type="InterPro" id="IPR011256">
    <property type="entry name" value="Reg_factor_effector_dom_sf"/>
</dbReference>
<dbReference type="AlphaFoldDB" id="A0A936YJC1"/>
<dbReference type="InterPro" id="IPR050908">
    <property type="entry name" value="SmbC-like"/>
</dbReference>
<dbReference type="Gene3D" id="1.10.10.60">
    <property type="entry name" value="Homeodomain-like"/>
    <property type="match status" value="2"/>
</dbReference>
<evidence type="ECO:0000313" key="5">
    <source>
        <dbReference type="EMBL" id="MBL0371384.1"/>
    </source>
</evidence>
<evidence type="ECO:0000256" key="3">
    <source>
        <dbReference type="ARBA" id="ARBA00023163"/>
    </source>
</evidence>
<dbReference type="RefSeq" id="WP_201654007.1">
    <property type="nucleotide sequence ID" value="NZ_JAEQNC010000002.1"/>
</dbReference>
<dbReference type="InterPro" id="IPR018060">
    <property type="entry name" value="HTH_AraC"/>
</dbReference>
<dbReference type="SUPFAM" id="SSF55136">
    <property type="entry name" value="Probable bacterial effector-binding domain"/>
    <property type="match status" value="1"/>
</dbReference>
<dbReference type="InterPro" id="IPR018062">
    <property type="entry name" value="HTH_AraC-typ_CS"/>
</dbReference>
<dbReference type="Pfam" id="PF06445">
    <property type="entry name" value="GyrI-like"/>
    <property type="match status" value="1"/>
</dbReference>
<dbReference type="EMBL" id="JAEQNC010000002">
    <property type="protein sequence ID" value="MBL0371384.1"/>
    <property type="molecule type" value="Genomic_DNA"/>
</dbReference>
<protein>
    <submittedName>
        <fullName evidence="5">AraC family transcriptional regulator</fullName>
    </submittedName>
</protein>
<dbReference type="InterPro" id="IPR010499">
    <property type="entry name" value="AraC_E-bd"/>
</dbReference>
<dbReference type="Proteomes" id="UP000633219">
    <property type="component" value="Unassembled WGS sequence"/>
</dbReference>
<keyword evidence="1" id="KW-0805">Transcription regulation</keyword>
<evidence type="ECO:0000313" key="6">
    <source>
        <dbReference type="Proteomes" id="UP000633219"/>
    </source>
</evidence>
<keyword evidence="6" id="KW-1185">Reference proteome</keyword>
<dbReference type="Pfam" id="PF12833">
    <property type="entry name" value="HTH_18"/>
    <property type="match status" value="1"/>
</dbReference>
<dbReference type="PROSITE" id="PS01124">
    <property type="entry name" value="HTH_ARAC_FAMILY_2"/>
    <property type="match status" value="1"/>
</dbReference>
<evidence type="ECO:0000256" key="2">
    <source>
        <dbReference type="ARBA" id="ARBA00023125"/>
    </source>
</evidence>
<evidence type="ECO:0000259" key="4">
    <source>
        <dbReference type="PROSITE" id="PS01124"/>
    </source>
</evidence>
<dbReference type="PANTHER" id="PTHR40055">
    <property type="entry name" value="TRANSCRIPTIONAL REGULATOR YGIV-RELATED"/>
    <property type="match status" value="1"/>
</dbReference>
<dbReference type="PANTHER" id="PTHR40055:SF1">
    <property type="entry name" value="TRANSCRIPTIONAL REGULATOR YGIV-RELATED"/>
    <property type="match status" value="1"/>
</dbReference>
<dbReference type="GO" id="GO:0043565">
    <property type="term" value="F:sequence-specific DNA binding"/>
    <property type="evidence" value="ECO:0007669"/>
    <property type="project" value="InterPro"/>
</dbReference>
<dbReference type="Gene3D" id="3.20.80.10">
    <property type="entry name" value="Regulatory factor, effector binding domain"/>
    <property type="match status" value="1"/>
</dbReference>
<accession>A0A936YJC1</accession>
<name>A0A936YJC1_9HYPH</name>
<dbReference type="SMART" id="SM00871">
    <property type="entry name" value="AraC_E_bind"/>
    <property type="match status" value="1"/>
</dbReference>
<dbReference type="InterPro" id="IPR029442">
    <property type="entry name" value="GyrI-like"/>
</dbReference>
<dbReference type="PRINTS" id="PR00032">
    <property type="entry name" value="HTHARAC"/>
</dbReference>
<dbReference type="SMART" id="SM00342">
    <property type="entry name" value="HTH_ARAC"/>
    <property type="match status" value="1"/>
</dbReference>
<sequence>MSEHSNPWINYEKRIRRVTDHIHAHLDEELDLDRLAEIACMSAYHWHRIYRAVLGETPAMTVKRLRLHRAAGDLVTTTRPIADIARQCGYPNLQSFTRIFRADYGIPPAAWRKQGKHVAPLQPKPNGDTVMYDVSIRKLSDKSAVGIDHAGSYMEINKAFTTLFSQLAGADRLGDVREMFGLYLDDPDTVAVEQLRSAACVVLASATTVPAGLKSFHTAGGDYAVLTHKGPYANLQLAYRWLYSTWLKGAGRELRDAPLFEVYVNNPREVPASELLTEICVPLK</sequence>
<feature type="domain" description="HTH araC/xylS-type" evidence="4">
    <location>
        <begin position="16"/>
        <end position="114"/>
    </location>
</feature>
<dbReference type="GO" id="GO:0003700">
    <property type="term" value="F:DNA-binding transcription factor activity"/>
    <property type="evidence" value="ECO:0007669"/>
    <property type="project" value="InterPro"/>
</dbReference>
<organism evidence="5 6">
    <name type="scientific">Rhizobium setariae</name>
    <dbReference type="NCBI Taxonomy" id="2801340"/>
    <lineage>
        <taxon>Bacteria</taxon>
        <taxon>Pseudomonadati</taxon>
        <taxon>Pseudomonadota</taxon>
        <taxon>Alphaproteobacteria</taxon>
        <taxon>Hyphomicrobiales</taxon>
        <taxon>Rhizobiaceae</taxon>
        <taxon>Rhizobium/Agrobacterium group</taxon>
        <taxon>Rhizobium</taxon>
    </lineage>
</organism>
<comment type="caution">
    <text evidence="5">The sequence shown here is derived from an EMBL/GenBank/DDBJ whole genome shotgun (WGS) entry which is preliminary data.</text>
</comment>
<reference evidence="5" key="1">
    <citation type="submission" date="2021-01" db="EMBL/GenBank/DDBJ databases">
        <title>Rhizobium sp. strain KVB221 16S ribosomal RNA gene Genome sequencing and assembly.</title>
        <authorList>
            <person name="Kang M."/>
        </authorList>
    </citation>
    <scope>NUCLEOTIDE SEQUENCE</scope>
    <source>
        <strain evidence="5">KVB221</strain>
    </source>
</reference>
<keyword evidence="2" id="KW-0238">DNA-binding</keyword>
<dbReference type="InterPro" id="IPR020449">
    <property type="entry name" value="Tscrpt_reg_AraC-type_HTH"/>
</dbReference>
<gene>
    <name evidence="5" type="ORF">JJB09_05030</name>
</gene>
<keyword evidence="3" id="KW-0804">Transcription</keyword>
<dbReference type="PROSITE" id="PS00041">
    <property type="entry name" value="HTH_ARAC_FAMILY_1"/>
    <property type="match status" value="1"/>
</dbReference>
<evidence type="ECO:0000256" key="1">
    <source>
        <dbReference type="ARBA" id="ARBA00023015"/>
    </source>
</evidence>